<evidence type="ECO:0000313" key="2">
    <source>
        <dbReference type="Proteomes" id="UP000799444"/>
    </source>
</evidence>
<gene>
    <name evidence="1" type="ORF">EJ04DRAFT_58910</name>
</gene>
<sequence>MTTDGSMIPRAHGMHFPMSSQAYINQFINQCIHQSSGPCTPRCAGMIKALPKRVPHDVQYMYLSHTSDWHGKGIDYQREAQDLSSHGPADSGSGREMRLSHIGRDRLPGHARWPPLCTARASDIVRLFHHLAGSDREGPWTHRNRRRNCARSESGRGCGIAL</sequence>
<organism evidence="1 2">
    <name type="scientific">Polyplosphaeria fusca</name>
    <dbReference type="NCBI Taxonomy" id="682080"/>
    <lineage>
        <taxon>Eukaryota</taxon>
        <taxon>Fungi</taxon>
        <taxon>Dikarya</taxon>
        <taxon>Ascomycota</taxon>
        <taxon>Pezizomycotina</taxon>
        <taxon>Dothideomycetes</taxon>
        <taxon>Pleosporomycetidae</taxon>
        <taxon>Pleosporales</taxon>
        <taxon>Tetraplosphaeriaceae</taxon>
        <taxon>Polyplosphaeria</taxon>
    </lineage>
</organism>
<dbReference type="Proteomes" id="UP000799444">
    <property type="component" value="Unassembled WGS sequence"/>
</dbReference>
<protein>
    <submittedName>
        <fullName evidence="1">Uncharacterized protein</fullName>
    </submittedName>
</protein>
<evidence type="ECO:0000313" key="1">
    <source>
        <dbReference type="EMBL" id="KAF2729820.1"/>
    </source>
</evidence>
<dbReference type="AlphaFoldDB" id="A0A9P4QQH4"/>
<keyword evidence="2" id="KW-1185">Reference proteome</keyword>
<dbReference type="EMBL" id="ML996234">
    <property type="protein sequence ID" value="KAF2729820.1"/>
    <property type="molecule type" value="Genomic_DNA"/>
</dbReference>
<reference evidence="1" key="1">
    <citation type="journal article" date="2020" name="Stud. Mycol.">
        <title>101 Dothideomycetes genomes: a test case for predicting lifestyles and emergence of pathogens.</title>
        <authorList>
            <person name="Haridas S."/>
            <person name="Albert R."/>
            <person name="Binder M."/>
            <person name="Bloem J."/>
            <person name="Labutti K."/>
            <person name="Salamov A."/>
            <person name="Andreopoulos B."/>
            <person name="Baker S."/>
            <person name="Barry K."/>
            <person name="Bills G."/>
            <person name="Bluhm B."/>
            <person name="Cannon C."/>
            <person name="Castanera R."/>
            <person name="Culley D."/>
            <person name="Daum C."/>
            <person name="Ezra D."/>
            <person name="Gonzalez J."/>
            <person name="Henrissat B."/>
            <person name="Kuo A."/>
            <person name="Liang C."/>
            <person name="Lipzen A."/>
            <person name="Lutzoni F."/>
            <person name="Magnuson J."/>
            <person name="Mondo S."/>
            <person name="Nolan M."/>
            <person name="Ohm R."/>
            <person name="Pangilinan J."/>
            <person name="Park H.-J."/>
            <person name="Ramirez L."/>
            <person name="Alfaro M."/>
            <person name="Sun H."/>
            <person name="Tritt A."/>
            <person name="Yoshinaga Y."/>
            <person name="Zwiers L.-H."/>
            <person name="Turgeon B."/>
            <person name="Goodwin S."/>
            <person name="Spatafora J."/>
            <person name="Crous P."/>
            <person name="Grigoriev I."/>
        </authorList>
    </citation>
    <scope>NUCLEOTIDE SEQUENCE</scope>
    <source>
        <strain evidence="1">CBS 125425</strain>
    </source>
</reference>
<accession>A0A9P4QQH4</accession>
<proteinExistence type="predicted"/>
<comment type="caution">
    <text evidence="1">The sequence shown here is derived from an EMBL/GenBank/DDBJ whole genome shotgun (WGS) entry which is preliminary data.</text>
</comment>
<name>A0A9P4QQH4_9PLEO</name>